<dbReference type="Proteomes" id="UP000186551">
    <property type="component" value="Unassembled WGS sequence"/>
</dbReference>
<dbReference type="Gene3D" id="1.10.490.110">
    <property type="entry name" value="Uncharacterized conserved protein DUF2267"/>
    <property type="match status" value="1"/>
</dbReference>
<accession>A0A1Q5PI82</accession>
<reference evidence="1 2" key="1">
    <citation type="submission" date="2016-03" db="EMBL/GenBank/DDBJ databases">
        <title>Genome sequence of Pontibacter sp. nov., of the family cytophagaceae, isolated from marine sediment of the Yellow Sea, China.</title>
        <authorList>
            <person name="Zhang G."/>
            <person name="Zhang R."/>
        </authorList>
    </citation>
    <scope>NUCLEOTIDE SEQUENCE [LARGE SCALE GENOMIC DNA]</scope>
    <source>
        <strain evidence="1 2">S10-8</strain>
    </source>
</reference>
<dbReference type="STRING" id="1797110.A3841_07960"/>
<protein>
    <recommendedName>
        <fullName evidence="3">DUF2267 domain-containing protein</fullName>
    </recommendedName>
</protein>
<evidence type="ECO:0000313" key="1">
    <source>
        <dbReference type="EMBL" id="OKL41933.1"/>
    </source>
</evidence>
<dbReference type="OrthoDB" id="1437314at2"/>
<comment type="caution">
    <text evidence="1">The sequence shown here is derived from an EMBL/GenBank/DDBJ whole genome shotgun (WGS) entry which is preliminary data.</text>
</comment>
<dbReference type="Pfam" id="PF10025">
    <property type="entry name" value="DUF2267"/>
    <property type="match status" value="1"/>
</dbReference>
<name>A0A1Q5PI82_9BACT</name>
<evidence type="ECO:0000313" key="2">
    <source>
        <dbReference type="Proteomes" id="UP000186551"/>
    </source>
</evidence>
<sequence length="144" mass="16593">MAFSFEENKNEAINLLKKVAEELGTEDLNQAGRVFRAVLQAIRDRLPVNDAIHFAARLPIIWKGIYYDQYNPAQVPVKIRDGQEWIDFIRSKNAFAANNDFITDSDIIKSFQSVFKALRHCVPSAELHKVREAMHHDIQELLEV</sequence>
<organism evidence="1 2">
    <name type="scientific">Pontibacter flavimaris</name>
    <dbReference type="NCBI Taxonomy" id="1797110"/>
    <lineage>
        <taxon>Bacteria</taxon>
        <taxon>Pseudomonadati</taxon>
        <taxon>Bacteroidota</taxon>
        <taxon>Cytophagia</taxon>
        <taxon>Cytophagales</taxon>
        <taxon>Hymenobacteraceae</taxon>
        <taxon>Pontibacter</taxon>
    </lineage>
</organism>
<dbReference type="AlphaFoldDB" id="A0A1Q5PI82"/>
<gene>
    <name evidence="1" type="ORF">A3841_07960</name>
</gene>
<dbReference type="RefSeq" id="WP_073850378.1">
    <property type="nucleotide sequence ID" value="NZ_LVWA01000002.1"/>
</dbReference>
<proteinExistence type="predicted"/>
<dbReference type="EMBL" id="LVWA01000002">
    <property type="protein sequence ID" value="OKL41933.1"/>
    <property type="molecule type" value="Genomic_DNA"/>
</dbReference>
<keyword evidence="2" id="KW-1185">Reference proteome</keyword>
<evidence type="ECO:0008006" key="3">
    <source>
        <dbReference type="Google" id="ProtNLM"/>
    </source>
</evidence>
<dbReference type="InterPro" id="IPR038282">
    <property type="entry name" value="DUF2267_sf"/>
</dbReference>
<dbReference type="InterPro" id="IPR018727">
    <property type="entry name" value="DUF2267"/>
</dbReference>